<organism evidence="4 5">
    <name type="scientific">Pseudozyma flocculosa</name>
    <dbReference type="NCBI Taxonomy" id="84751"/>
    <lineage>
        <taxon>Eukaryota</taxon>
        <taxon>Fungi</taxon>
        <taxon>Dikarya</taxon>
        <taxon>Basidiomycota</taxon>
        <taxon>Ustilaginomycotina</taxon>
        <taxon>Ustilaginomycetes</taxon>
        <taxon>Ustilaginales</taxon>
        <taxon>Ustilaginaceae</taxon>
        <taxon>Pseudozyma</taxon>
    </lineage>
</organism>
<dbReference type="PANTHER" id="PTHR22775">
    <property type="entry name" value="SORTING NEXIN"/>
    <property type="match status" value="1"/>
</dbReference>
<feature type="region of interest" description="Disordered" evidence="2">
    <location>
        <begin position="377"/>
        <end position="415"/>
    </location>
</feature>
<gene>
    <name evidence="4" type="ORF">PSFLO_06259</name>
</gene>
<dbReference type="OrthoDB" id="120967at2759"/>
<dbReference type="EMBL" id="OOIP01000022">
    <property type="protein sequence ID" value="SPO40777.1"/>
    <property type="molecule type" value="Genomic_DNA"/>
</dbReference>
<feature type="compositionally biased region" description="Polar residues" evidence="2">
    <location>
        <begin position="36"/>
        <end position="45"/>
    </location>
</feature>
<feature type="compositionally biased region" description="Low complexity" evidence="2">
    <location>
        <begin position="679"/>
        <end position="695"/>
    </location>
</feature>
<dbReference type="GO" id="GO:0035091">
    <property type="term" value="F:phosphatidylinositol binding"/>
    <property type="evidence" value="ECO:0007669"/>
    <property type="project" value="TreeGrafter"/>
</dbReference>
<reference evidence="4 5" key="1">
    <citation type="submission" date="2018-03" db="EMBL/GenBank/DDBJ databases">
        <authorList>
            <person name="Guldener U."/>
        </authorList>
    </citation>
    <scope>NUCLEOTIDE SEQUENCE [LARGE SCALE GENOMIC DNA]</scope>
    <source>
        <strain evidence="4 5">DAOM196992</strain>
    </source>
</reference>
<dbReference type="InterPro" id="IPR013937">
    <property type="entry name" value="Sorting_nexin_C"/>
</dbReference>
<feature type="compositionally biased region" description="Pro residues" evidence="2">
    <location>
        <begin position="744"/>
        <end position="755"/>
    </location>
</feature>
<feature type="region of interest" description="Disordered" evidence="2">
    <location>
        <begin position="449"/>
        <end position="537"/>
    </location>
</feature>
<dbReference type="Pfam" id="PF02194">
    <property type="entry name" value="PXA"/>
    <property type="match status" value="1"/>
</dbReference>
<name>A0A5C3FAP9_9BASI</name>
<dbReference type="InterPro" id="IPR003114">
    <property type="entry name" value="Phox_assoc"/>
</dbReference>
<accession>A0A5C3FAP9</accession>
<feature type="compositionally biased region" description="Polar residues" evidence="2">
    <location>
        <begin position="788"/>
        <end position="797"/>
    </location>
</feature>
<evidence type="ECO:0000256" key="2">
    <source>
        <dbReference type="SAM" id="MobiDB-lite"/>
    </source>
</evidence>
<feature type="compositionally biased region" description="Low complexity" evidence="2">
    <location>
        <begin position="390"/>
        <end position="405"/>
    </location>
</feature>
<feature type="region of interest" description="Disordered" evidence="2">
    <location>
        <begin position="675"/>
        <end position="802"/>
    </location>
</feature>
<keyword evidence="5" id="KW-1185">Reference proteome</keyword>
<feature type="region of interest" description="Disordered" evidence="2">
    <location>
        <begin position="1006"/>
        <end position="1042"/>
    </location>
</feature>
<dbReference type="Proteomes" id="UP000323386">
    <property type="component" value="Unassembled WGS sequence"/>
</dbReference>
<feature type="compositionally biased region" description="Basic and acidic residues" evidence="2">
    <location>
        <begin position="696"/>
        <end position="710"/>
    </location>
</feature>
<evidence type="ECO:0000313" key="4">
    <source>
        <dbReference type="EMBL" id="SPO40777.1"/>
    </source>
</evidence>
<dbReference type="PANTHER" id="PTHR22775:SF3">
    <property type="entry name" value="SORTING NEXIN-13"/>
    <property type="match status" value="1"/>
</dbReference>
<proteinExistence type="inferred from homology"/>
<sequence>MNPDRRTLPATEGGAGTGGGEGGQEPGHGGRGAATTHPSPQQHGGPQNVVYSGLVVAVSLALFRSGPVNILLVVGTAALLLCNPWVRTLLELPSTDAAAKARSKFDPARYLLFTHGTRDDDAKEAAAEQDSLPSTQNDAALDGGAKQLSTTTIAPPLRKPVQRLVELVVRDFVKHWYDPITFAHPGFPKAADASISHMIASIYLRLGRLRNVDATSELLLTSQSVILASLRRKRKRLQAFGNPMPDPDEADSDLTWPNSSARIESLRKGIRRLLARNMTGSERQSPVVVSLMTEILTKQCWEAVQYVSDPDFINMQIVKWGEPASETSLHDKTLSPKELEAVKDAAQGTLAGVVDGRPNKALGAAAGEATKGLFAEQPELSPGDVGKLTPQDLADQPAAAPQQDPGHTLSSDPLSSLGGFATSALSSVTNAAGRTVDVVGEGLGEVGNTLLGAVGDDDAERSAIPPRNMRLDVPSALSDPPLPDSLKRSLRQVPGASGQTPTSTDAYTIPDTPDPAPAPTQRGPPLPMRPTASSPVKAAGQMDFPSLDQVLSGQAGSVYDAFEAFLEDARPPLCGPGEGESVLRLHTQLGTLSTIAQFEDLDARTLHADASNILTKALQRLPNDSDADGSRKSLRTALAQTLDRLRVEPSMATLEPLQHDLDDRLERLYRAFAEQTQGASRSRTTAAPAATQASSHSRDHSRTRSERSTDAESPSRPLAYEPRRKNSGPSLATGGGVAALTQPPSRPPSTPPRPSSIPSRSTSTPQPPPPRSGSTDGLDEGAERASPSAGTSQSDATNAAARGSAEVMVTDVSNNAGKAGPLDARSLELMIVVEGISSDGGHGDGFVLLRRWSEFEALDAELQRMPRSSNPPPRLPAAKGKSSAQFCPELEGYLRALLASSMMDHLASNPTMQRFMDKNRAGAPAEAVRERGGPAAFFGGIGKNIVSGVGAVGKTAKTGFGLQASAAVAASQAAGPTGTMPAPGAVARPTVEGVARGIATPAMASSGSPFLDSASSDASGFPSRTGSPSGQQRPASGPAAQMSAKDLDQILSAIFAVADEAFNLQGGWTLRRGMLRVLEQVVRTTYSGSVVSTFNEAASSLNRDSFATWTEALLDSYWPEGQWSTESWPERTAEERQKTAERAREIIVSYAPAQAGYVLGPGGRAACVEALAAVHESLTDPVTAADLGLTMTLKVLEMSSR</sequence>
<evidence type="ECO:0000256" key="1">
    <source>
        <dbReference type="ARBA" id="ARBA00010883"/>
    </source>
</evidence>
<dbReference type="AlphaFoldDB" id="A0A5C3FAP9"/>
<feature type="compositionally biased region" description="Pro residues" evidence="2">
    <location>
        <begin position="512"/>
        <end position="528"/>
    </location>
</feature>
<dbReference type="Pfam" id="PF08628">
    <property type="entry name" value="Nexin_C"/>
    <property type="match status" value="1"/>
</dbReference>
<protein>
    <recommendedName>
        <fullName evidence="3">PXA domain-containing protein</fullName>
    </recommendedName>
</protein>
<comment type="similarity">
    <text evidence="1">Belongs to the sorting nexin family.</text>
</comment>
<evidence type="ECO:0000259" key="3">
    <source>
        <dbReference type="PROSITE" id="PS51207"/>
    </source>
</evidence>
<feature type="compositionally biased region" description="Polar residues" evidence="2">
    <location>
        <begin position="1006"/>
        <end position="1034"/>
    </location>
</feature>
<feature type="region of interest" description="Disordered" evidence="2">
    <location>
        <begin position="1"/>
        <end position="46"/>
    </location>
</feature>
<feature type="compositionally biased region" description="Gly residues" evidence="2">
    <location>
        <begin position="13"/>
        <end position="32"/>
    </location>
</feature>
<feature type="domain" description="PXA" evidence="3">
    <location>
        <begin position="154"/>
        <end position="325"/>
    </location>
</feature>
<dbReference type="PROSITE" id="PS51207">
    <property type="entry name" value="PXA"/>
    <property type="match status" value="1"/>
</dbReference>
<dbReference type="CDD" id="cd06093">
    <property type="entry name" value="PX_domain"/>
    <property type="match status" value="1"/>
</dbReference>
<evidence type="ECO:0000313" key="5">
    <source>
        <dbReference type="Proteomes" id="UP000323386"/>
    </source>
</evidence>